<name>A0ABN5YLT3_9MYCO</name>
<feature type="DNA-binding region" description="H-T-H motif" evidence="4">
    <location>
        <begin position="38"/>
        <end position="57"/>
    </location>
</feature>
<dbReference type="InterPro" id="IPR001647">
    <property type="entry name" value="HTH_TetR"/>
</dbReference>
<keyword evidence="7" id="KW-1185">Reference proteome</keyword>
<evidence type="ECO:0000256" key="1">
    <source>
        <dbReference type="ARBA" id="ARBA00023015"/>
    </source>
</evidence>
<dbReference type="InterPro" id="IPR009057">
    <property type="entry name" value="Homeodomain-like_sf"/>
</dbReference>
<sequence>MLLTVSGTSRNRQGNATRAKLVKTAEKLFAEQGVDAVSVRSVNAAAGLGAASVHYHFGSKDELLRAVVLDLGAAVGSAIQANVDVLAADSAAPSPDALVRAVTAPYLDLLRRQRTRGMRWIKIMAQITQAGPADETIEPKLRAALLAQVRRAFPNAAAERLEARWAVSIMGFVQGLSRADEWDRVKLSAPALEAFYEDLVTFVVGGTERLLNS</sequence>
<evidence type="ECO:0000256" key="3">
    <source>
        <dbReference type="ARBA" id="ARBA00023163"/>
    </source>
</evidence>
<dbReference type="InterPro" id="IPR041586">
    <property type="entry name" value="PsrA_TetR_C"/>
</dbReference>
<dbReference type="PANTHER" id="PTHR30055">
    <property type="entry name" value="HTH-TYPE TRANSCRIPTIONAL REGULATOR RUTR"/>
    <property type="match status" value="1"/>
</dbReference>
<protein>
    <submittedName>
        <fullName evidence="6">Transcriptional regulator, TetR family protein</fullName>
    </submittedName>
</protein>
<dbReference type="SUPFAM" id="SSF46689">
    <property type="entry name" value="Homeodomain-like"/>
    <property type="match status" value="1"/>
</dbReference>
<dbReference type="PROSITE" id="PS01081">
    <property type="entry name" value="HTH_TETR_1"/>
    <property type="match status" value="1"/>
</dbReference>
<dbReference type="PROSITE" id="PS50977">
    <property type="entry name" value="HTH_TETR_2"/>
    <property type="match status" value="1"/>
</dbReference>
<evidence type="ECO:0000313" key="6">
    <source>
        <dbReference type="EMBL" id="BBX82558.1"/>
    </source>
</evidence>
<dbReference type="Pfam" id="PF00440">
    <property type="entry name" value="TetR_N"/>
    <property type="match status" value="1"/>
</dbReference>
<evidence type="ECO:0000313" key="7">
    <source>
        <dbReference type="Proteomes" id="UP000465609"/>
    </source>
</evidence>
<evidence type="ECO:0000259" key="5">
    <source>
        <dbReference type="PROSITE" id="PS50977"/>
    </source>
</evidence>
<keyword evidence="2 4" id="KW-0238">DNA-binding</keyword>
<evidence type="ECO:0000256" key="4">
    <source>
        <dbReference type="PROSITE-ProRule" id="PRU00335"/>
    </source>
</evidence>
<keyword evidence="1" id="KW-0805">Transcription regulation</keyword>
<dbReference type="PANTHER" id="PTHR30055:SF234">
    <property type="entry name" value="HTH-TYPE TRANSCRIPTIONAL REGULATOR BETI"/>
    <property type="match status" value="1"/>
</dbReference>
<dbReference type="PRINTS" id="PR00455">
    <property type="entry name" value="HTHTETR"/>
</dbReference>
<dbReference type="Pfam" id="PF17939">
    <property type="entry name" value="TetR_C_30"/>
    <property type="match status" value="1"/>
</dbReference>
<dbReference type="Proteomes" id="UP000465609">
    <property type="component" value="Chromosome"/>
</dbReference>
<accession>A0ABN5YLT3</accession>
<dbReference type="Gene3D" id="1.10.357.10">
    <property type="entry name" value="Tetracycline Repressor, domain 2"/>
    <property type="match status" value="1"/>
</dbReference>
<dbReference type="EMBL" id="AP022577">
    <property type="protein sequence ID" value="BBX82558.1"/>
    <property type="molecule type" value="Genomic_DNA"/>
</dbReference>
<evidence type="ECO:0000256" key="2">
    <source>
        <dbReference type="ARBA" id="ARBA00023125"/>
    </source>
</evidence>
<reference evidence="6 7" key="1">
    <citation type="journal article" date="2019" name="Emerg. Microbes Infect.">
        <title>Comprehensive subspecies identification of 175 nontuberculous mycobacteria species based on 7547 genomic profiles.</title>
        <authorList>
            <person name="Matsumoto Y."/>
            <person name="Kinjo T."/>
            <person name="Motooka D."/>
            <person name="Nabeya D."/>
            <person name="Jung N."/>
            <person name="Uechi K."/>
            <person name="Horii T."/>
            <person name="Iida T."/>
            <person name="Fujita J."/>
            <person name="Nakamura S."/>
        </authorList>
    </citation>
    <scope>NUCLEOTIDE SEQUENCE [LARGE SCALE GENOMIC DNA]</scope>
    <source>
        <strain evidence="6 7">JCM 15296</strain>
    </source>
</reference>
<dbReference type="InterPro" id="IPR050109">
    <property type="entry name" value="HTH-type_TetR-like_transc_reg"/>
</dbReference>
<dbReference type="InterPro" id="IPR023772">
    <property type="entry name" value="DNA-bd_HTH_TetR-type_CS"/>
</dbReference>
<gene>
    <name evidence="6" type="ORF">MAUB_04310</name>
</gene>
<feature type="domain" description="HTH tetR-type" evidence="5">
    <location>
        <begin position="15"/>
        <end position="75"/>
    </location>
</feature>
<proteinExistence type="predicted"/>
<keyword evidence="3" id="KW-0804">Transcription</keyword>
<organism evidence="6 7">
    <name type="scientific">Mycolicibacterium aubagnense</name>
    <dbReference type="NCBI Taxonomy" id="319707"/>
    <lineage>
        <taxon>Bacteria</taxon>
        <taxon>Bacillati</taxon>
        <taxon>Actinomycetota</taxon>
        <taxon>Actinomycetes</taxon>
        <taxon>Mycobacteriales</taxon>
        <taxon>Mycobacteriaceae</taxon>
        <taxon>Mycolicibacterium</taxon>
    </lineage>
</organism>